<evidence type="ECO:0000256" key="2">
    <source>
        <dbReference type="ARBA" id="ARBA00022840"/>
    </source>
</evidence>
<dbReference type="InterPro" id="IPR041222">
    <property type="entry name" value="PriA_3primeBD"/>
</dbReference>
<accession>X1IHW3</accession>
<dbReference type="Pfam" id="PF17764">
    <property type="entry name" value="PriA_3primeBD"/>
    <property type="match status" value="1"/>
</dbReference>
<proteinExistence type="predicted"/>
<dbReference type="InterPro" id="IPR042115">
    <property type="entry name" value="PriA_3primeBD_sf"/>
</dbReference>
<dbReference type="PANTHER" id="PTHR30580:SF0">
    <property type="entry name" value="PRIMOSOMAL PROTEIN N"/>
    <property type="match status" value="1"/>
</dbReference>
<evidence type="ECO:0000313" key="5">
    <source>
        <dbReference type="EMBL" id="GAH81966.1"/>
    </source>
</evidence>
<dbReference type="FunFam" id="3.40.1440.60:FF:000001">
    <property type="entry name" value="Primosomal protein N"/>
    <property type="match status" value="1"/>
</dbReference>
<evidence type="ECO:0000259" key="4">
    <source>
        <dbReference type="Pfam" id="PF17764"/>
    </source>
</evidence>
<feature type="non-terminal residue" evidence="5">
    <location>
        <position position="178"/>
    </location>
</feature>
<sequence length="178" mass="19858">MGYAEVSVNSPVAQRRTFSYAIPSGLTIDVGQAVWVPFGDKLLQGIVLELSDYPSVEETREIAGIIDPHPVLSPARVRLARWLSEYYLSPLFEAVALMLPPGFERKTVTFISTPSTTQEPDMSSLTQEQRGVLELVWKRGKISLRELEKRLGSKQAKLIISQLVSQGLIVKGYELEKI</sequence>
<gene>
    <name evidence="5" type="ORF">S03H2_55647</name>
</gene>
<dbReference type="GO" id="GO:0006310">
    <property type="term" value="P:DNA recombination"/>
    <property type="evidence" value="ECO:0007669"/>
    <property type="project" value="TreeGrafter"/>
</dbReference>
<evidence type="ECO:0000256" key="3">
    <source>
        <dbReference type="ARBA" id="ARBA00023125"/>
    </source>
</evidence>
<dbReference type="Gene3D" id="3.40.1440.60">
    <property type="entry name" value="PriA, 3(prime) DNA-binding domain"/>
    <property type="match status" value="1"/>
</dbReference>
<dbReference type="GO" id="GO:0043138">
    <property type="term" value="F:3'-5' DNA helicase activity"/>
    <property type="evidence" value="ECO:0007669"/>
    <property type="project" value="TreeGrafter"/>
</dbReference>
<dbReference type="GO" id="GO:0005524">
    <property type="term" value="F:ATP binding"/>
    <property type="evidence" value="ECO:0007669"/>
    <property type="project" value="UniProtKB-KW"/>
</dbReference>
<dbReference type="EMBL" id="BARU01035563">
    <property type="protein sequence ID" value="GAH81966.1"/>
    <property type="molecule type" value="Genomic_DNA"/>
</dbReference>
<organism evidence="5">
    <name type="scientific">marine sediment metagenome</name>
    <dbReference type="NCBI Taxonomy" id="412755"/>
    <lineage>
        <taxon>unclassified sequences</taxon>
        <taxon>metagenomes</taxon>
        <taxon>ecological metagenomes</taxon>
    </lineage>
</organism>
<name>X1IHW3_9ZZZZ</name>
<dbReference type="GO" id="GO:0006302">
    <property type="term" value="P:double-strand break repair"/>
    <property type="evidence" value="ECO:0007669"/>
    <property type="project" value="TreeGrafter"/>
</dbReference>
<dbReference type="GO" id="GO:0006270">
    <property type="term" value="P:DNA replication initiation"/>
    <property type="evidence" value="ECO:0007669"/>
    <property type="project" value="TreeGrafter"/>
</dbReference>
<evidence type="ECO:0000256" key="1">
    <source>
        <dbReference type="ARBA" id="ARBA00022741"/>
    </source>
</evidence>
<dbReference type="AlphaFoldDB" id="X1IHW3"/>
<protein>
    <recommendedName>
        <fullName evidence="4">Primosomal protein N' 3' DNA-binding domain-containing protein</fullName>
    </recommendedName>
</protein>
<dbReference type="PANTHER" id="PTHR30580">
    <property type="entry name" value="PRIMOSOMAL PROTEIN N"/>
    <property type="match status" value="1"/>
</dbReference>
<keyword evidence="1" id="KW-0547">Nucleotide-binding</keyword>
<reference evidence="5" key="1">
    <citation type="journal article" date="2014" name="Front. Microbiol.">
        <title>High frequency of phylogenetically diverse reductive dehalogenase-homologous genes in deep subseafloor sedimentary metagenomes.</title>
        <authorList>
            <person name="Kawai M."/>
            <person name="Futagami T."/>
            <person name="Toyoda A."/>
            <person name="Takaki Y."/>
            <person name="Nishi S."/>
            <person name="Hori S."/>
            <person name="Arai W."/>
            <person name="Tsubouchi T."/>
            <person name="Morono Y."/>
            <person name="Uchiyama I."/>
            <person name="Ito T."/>
            <person name="Fujiyama A."/>
            <person name="Inagaki F."/>
            <person name="Takami H."/>
        </authorList>
    </citation>
    <scope>NUCLEOTIDE SEQUENCE</scope>
    <source>
        <strain evidence="5">Expedition CK06-06</strain>
    </source>
</reference>
<feature type="domain" description="Primosomal protein N' 3' DNA-binding" evidence="4">
    <location>
        <begin position="6"/>
        <end position="100"/>
    </location>
</feature>
<keyword evidence="2" id="KW-0067">ATP-binding</keyword>
<keyword evidence="3" id="KW-0238">DNA-binding</keyword>
<dbReference type="GO" id="GO:0003677">
    <property type="term" value="F:DNA binding"/>
    <property type="evidence" value="ECO:0007669"/>
    <property type="project" value="UniProtKB-KW"/>
</dbReference>
<comment type="caution">
    <text evidence="5">The sequence shown here is derived from an EMBL/GenBank/DDBJ whole genome shotgun (WGS) entry which is preliminary data.</text>
</comment>